<evidence type="ECO:0000313" key="6">
    <source>
        <dbReference type="Proteomes" id="UP000196655"/>
    </source>
</evidence>
<evidence type="ECO:0000259" key="4">
    <source>
        <dbReference type="PROSITE" id="PS50206"/>
    </source>
</evidence>
<dbReference type="InterPro" id="IPR045078">
    <property type="entry name" value="TST/MPST-like"/>
</dbReference>
<keyword evidence="2" id="KW-0677">Repeat</keyword>
<dbReference type="InterPro" id="IPR001307">
    <property type="entry name" value="Thiosulphate_STrfase_CS"/>
</dbReference>
<proteinExistence type="predicted"/>
<dbReference type="PANTHER" id="PTHR11364:SF27">
    <property type="entry name" value="SULFURTRANSFERASE"/>
    <property type="match status" value="1"/>
</dbReference>
<feature type="domain" description="Rhodanese" evidence="4">
    <location>
        <begin position="203"/>
        <end position="291"/>
    </location>
</feature>
<sequence length="302" mass="31979">MSGQHADFDRFLVSTPWLAAHLDEPDLLVFDVTSGVASVREPDGPLVPARDAYEAGHIPGARHLDLKADFSDPDSPFDFMMPSLDRFAAALGASGIGNDSRVVLYSIGSYGFAARLWWMLRHVGFDRAAILDGGRRRWVAEGRTLESGSAAPFAPARFEIQTVRHGFVGRDDVLAALSDSTVRVVNALSPAAHSGEAESRHGRRGHITGSVNVPQGDLVDPATNRFRAPPEIEARFASAGIGPGERAITYCGAGIAAAVDAFALARIGHDDVAVYDASLAEWARDPALPMSAPALPASDGTA</sequence>
<dbReference type="Proteomes" id="UP000196655">
    <property type="component" value="Unassembled WGS sequence"/>
</dbReference>
<keyword evidence="6" id="KW-1185">Reference proteome</keyword>
<comment type="caution">
    <text evidence="5">The sequence shown here is derived from an EMBL/GenBank/DDBJ whole genome shotgun (WGS) entry which is preliminary data.</text>
</comment>
<dbReference type="OrthoDB" id="9781034at2"/>
<dbReference type="AlphaFoldDB" id="A0A211ZV45"/>
<organism evidence="5 6">
    <name type="scientific">Inquilinus limosus</name>
    <dbReference type="NCBI Taxonomy" id="171674"/>
    <lineage>
        <taxon>Bacteria</taxon>
        <taxon>Pseudomonadati</taxon>
        <taxon>Pseudomonadota</taxon>
        <taxon>Alphaproteobacteria</taxon>
        <taxon>Rhodospirillales</taxon>
        <taxon>Rhodospirillaceae</taxon>
        <taxon>Inquilinus</taxon>
    </lineage>
</organism>
<dbReference type="PANTHER" id="PTHR11364">
    <property type="entry name" value="THIOSULFATE SULFERTANSFERASE"/>
    <property type="match status" value="1"/>
</dbReference>
<dbReference type="SUPFAM" id="SSF52821">
    <property type="entry name" value="Rhodanese/Cell cycle control phosphatase"/>
    <property type="match status" value="2"/>
</dbReference>
<evidence type="ECO:0000313" key="5">
    <source>
        <dbReference type="EMBL" id="OWJ69172.1"/>
    </source>
</evidence>
<dbReference type="SMART" id="SM00450">
    <property type="entry name" value="RHOD"/>
    <property type="match status" value="2"/>
</dbReference>
<dbReference type="Pfam" id="PF00581">
    <property type="entry name" value="Rhodanese"/>
    <property type="match status" value="2"/>
</dbReference>
<dbReference type="RefSeq" id="WP_088149162.1">
    <property type="nucleotide sequence ID" value="NZ_NHON01000001.1"/>
</dbReference>
<dbReference type="InterPro" id="IPR001763">
    <property type="entry name" value="Rhodanese-like_dom"/>
</dbReference>
<dbReference type="EMBL" id="NHON01000001">
    <property type="protein sequence ID" value="OWJ69172.1"/>
    <property type="molecule type" value="Genomic_DNA"/>
</dbReference>
<dbReference type="CDD" id="cd01448">
    <property type="entry name" value="TST_Repeat_1"/>
    <property type="match status" value="1"/>
</dbReference>
<gene>
    <name evidence="5" type="ORF">BWR60_01175</name>
</gene>
<dbReference type="Gene3D" id="3.40.250.10">
    <property type="entry name" value="Rhodanese-like domain"/>
    <property type="match status" value="2"/>
</dbReference>
<keyword evidence="1" id="KW-0808">Transferase</keyword>
<dbReference type="PROSITE" id="PS50206">
    <property type="entry name" value="RHODANESE_3"/>
    <property type="match status" value="2"/>
</dbReference>
<name>A0A211ZV45_9PROT</name>
<feature type="region of interest" description="Disordered" evidence="3">
    <location>
        <begin position="193"/>
        <end position="220"/>
    </location>
</feature>
<accession>A0A211ZV45</accession>
<dbReference type="InterPro" id="IPR036873">
    <property type="entry name" value="Rhodanese-like_dom_sf"/>
</dbReference>
<protein>
    <recommendedName>
        <fullName evidence="4">Rhodanese domain-containing protein</fullName>
    </recommendedName>
</protein>
<feature type="domain" description="Rhodanese" evidence="4">
    <location>
        <begin position="23"/>
        <end position="147"/>
    </location>
</feature>
<reference evidence="6" key="1">
    <citation type="submission" date="2017-05" db="EMBL/GenBank/DDBJ databases">
        <authorList>
            <person name="Macchi M."/>
            <person name="Festa S."/>
            <person name="Coppotelli B.M."/>
            <person name="Morelli I.S."/>
        </authorList>
    </citation>
    <scope>NUCLEOTIDE SEQUENCE [LARGE SCALE GENOMIC DNA]</scope>
    <source>
        <strain evidence="6">I</strain>
    </source>
</reference>
<evidence type="ECO:0000256" key="3">
    <source>
        <dbReference type="SAM" id="MobiDB-lite"/>
    </source>
</evidence>
<dbReference type="GO" id="GO:0004792">
    <property type="term" value="F:thiosulfate-cyanide sulfurtransferase activity"/>
    <property type="evidence" value="ECO:0007669"/>
    <property type="project" value="InterPro"/>
</dbReference>
<dbReference type="PROSITE" id="PS00380">
    <property type="entry name" value="RHODANESE_1"/>
    <property type="match status" value="1"/>
</dbReference>
<evidence type="ECO:0000256" key="1">
    <source>
        <dbReference type="ARBA" id="ARBA00022679"/>
    </source>
</evidence>
<evidence type="ECO:0000256" key="2">
    <source>
        <dbReference type="ARBA" id="ARBA00022737"/>
    </source>
</evidence>